<evidence type="ECO:0000313" key="8">
    <source>
        <dbReference type="Proteomes" id="UP000054422"/>
    </source>
</evidence>
<proteinExistence type="inferred from homology"/>
<feature type="transmembrane region" description="Helical" evidence="6">
    <location>
        <begin position="68"/>
        <end position="87"/>
    </location>
</feature>
<evidence type="ECO:0000256" key="2">
    <source>
        <dbReference type="ARBA" id="ARBA00006434"/>
    </source>
</evidence>
<gene>
    <name evidence="7" type="ORF">EP47_11665</name>
</gene>
<evidence type="ECO:0000256" key="5">
    <source>
        <dbReference type="ARBA" id="ARBA00023136"/>
    </source>
</evidence>
<comment type="subcellular location">
    <subcellularLocation>
        <location evidence="1">Membrane</location>
        <topology evidence="1">Multi-pass membrane protein</topology>
    </subcellularLocation>
</comment>
<dbReference type="GO" id="GO:0022857">
    <property type="term" value="F:transmembrane transporter activity"/>
    <property type="evidence" value="ECO:0007669"/>
    <property type="project" value="InterPro"/>
</dbReference>
<reference evidence="7 8" key="1">
    <citation type="submission" date="2014-05" db="EMBL/GenBank/DDBJ databases">
        <authorList>
            <person name="Rizzardi K."/>
            <person name="Winiecka-Krusnell J."/>
            <person name="Ramliden M."/>
            <person name="Alm E."/>
            <person name="Andersson S."/>
            <person name="Byfors S."/>
        </authorList>
    </citation>
    <scope>NUCLEOTIDE SEQUENCE [LARGE SCALE GENOMIC DNA]</scope>
    <source>
        <strain evidence="7 8">LEGN</strain>
    </source>
</reference>
<comment type="caution">
    <text evidence="7">The sequence shown here is derived from an EMBL/GenBank/DDBJ whole genome shotgun (WGS) entry which is preliminary data.</text>
</comment>
<dbReference type="GO" id="GO:0016020">
    <property type="term" value="C:membrane"/>
    <property type="evidence" value="ECO:0007669"/>
    <property type="project" value="UniProtKB-SubCell"/>
</dbReference>
<keyword evidence="8" id="KW-1185">Reference proteome</keyword>
<feature type="transmembrane region" description="Helical" evidence="6">
    <location>
        <begin position="38"/>
        <end position="61"/>
    </location>
</feature>
<dbReference type="Gene3D" id="1.20.1730.10">
    <property type="entry name" value="Sodium/glucose cotransporter"/>
    <property type="match status" value="1"/>
</dbReference>
<keyword evidence="3 6" id="KW-0812">Transmembrane</keyword>
<evidence type="ECO:0000256" key="4">
    <source>
        <dbReference type="ARBA" id="ARBA00022989"/>
    </source>
</evidence>
<evidence type="ECO:0000313" key="7">
    <source>
        <dbReference type="EMBL" id="KGP64418.1"/>
    </source>
</evidence>
<feature type="transmembrane region" description="Helical" evidence="6">
    <location>
        <begin position="107"/>
        <end position="133"/>
    </location>
</feature>
<accession>A0A0A2TAK3</accession>
<name>A0A0A2TAK3_9GAMM</name>
<dbReference type="RefSeq" id="WP_035886235.1">
    <property type="nucleotide sequence ID" value="NZ_JNCF01000001.1"/>
</dbReference>
<dbReference type="InterPro" id="IPR001734">
    <property type="entry name" value="Na/solute_symporter"/>
</dbReference>
<dbReference type="STRING" id="1498499.EP47_11665"/>
<dbReference type="OrthoDB" id="9789704at2"/>
<evidence type="ECO:0000256" key="3">
    <source>
        <dbReference type="ARBA" id="ARBA00022692"/>
    </source>
</evidence>
<evidence type="ECO:0000256" key="1">
    <source>
        <dbReference type="ARBA" id="ARBA00004141"/>
    </source>
</evidence>
<dbReference type="Proteomes" id="UP000054422">
    <property type="component" value="Unassembled WGS sequence"/>
</dbReference>
<organism evidence="7 8">
    <name type="scientific">Legionella norrlandica</name>
    <dbReference type="NCBI Taxonomy" id="1498499"/>
    <lineage>
        <taxon>Bacteria</taxon>
        <taxon>Pseudomonadati</taxon>
        <taxon>Pseudomonadota</taxon>
        <taxon>Gammaproteobacteria</taxon>
        <taxon>Legionellales</taxon>
        <taxon>Legionellaceae</taxon>
        <taxon>Legionella</taxon>
    </lineage>
</organism>
<dbReference type="InterPro" id="IPR038377">
    <property type="entry name" value="Na/Glc_symporter_sf"/>
</dbReference>
<keyword evidence="5 6" id="KW-0472">Membrane</keyword>
<comment type="similarity">
    <text evidence="2">Belongs to the sodium:solute symporter (SSF) (TC 2.A.21) family.</text>
</comment>
<dbReference type="EMBL" id="JNCF01000001">
    <property type="protein sequence ID" value="KGP64418.1"/>
    <property type="molecule type" value="Genomic_DNA"/>
</dbReference>
<sequence>MINFISMVFFLLTVIFISRARKAKNQMEYVTAGKQTSVFPLVSTLVMTEINPMALIAMASLGYQAGYWALWMAVIAFLGPLFAALTTSKKWKDFNSTCVSTLFDKCLGYIILFVLLLSTNLYEKAFGAIVRLLKIAF</sequence>
<protein>
    <submittedName>
        <fullName evidence="7">Uncharacterized protein</fullName>
    </submittedName>
</protein>
<evidence type="ECO:0000256" key="6">
    <source>
        <dbReference type="SAM" id="Phobius"/>
    </source>
</evidence>
<dbReference type="AlphaFoldDB" id="A0A0A2TAK3"/>
<dbReference type="PROSITE" id="PS50283">
    <property type="entry name" value="NA_SOLUT_SYMP_3"/>
    <property type="match status" value="1"/>
</dbReference>
<keyword evidence="4 6" id="KW-1133">Transmembrane helix</keyword>